<dbReference type="AlphaFoldDB" id="A0A1H3SAE9"/>
<dbReference type="Proteomes" id="UP000242415">
    <property type="component" value="Unassembled WGS sequence"/>
</dbReference>
<evidence type="ECO:0000256" key="1">
    <source>
        <dbReference type="SAM" id="MobiDB-lite"/>
    </source>
</evidence>
<keyword evidence="3" id="KW-1185">Reference proteome</keyword>
<feature type="region of interest" description="Disordered" evidence="1">
    <location>
        <begin position="87"/>
        <end position="114"/>
    </location>
</feature>
<accession>A0A1H3SAE9</accession>
<organism evidence="2 3">
    <name type="scientific">Micromonospora pattaloongensis</name>
    <dbReference type="NCBI Taxonomy" id="405436"/>
    <lineage>
        <taxon>Bacteria</taxon>
        <taxon>Bacillati</taxon>
        <taxon>Actinomycetota</taxon>
        <taxon>Actinomycetes</taxon>
        <taxon>Micromonosporales</taxon>
        <taxon>Micromonosporaceae</taxon>
        <taxon>Micromonospora</taxon>
    </lineage>
</organism>
<proteinExistence type="predicted"/>
<sequence length="114" mass="12446">MAVNKRGSKPIVVDGIGYRWLVRRKPTYSQGLTWSPLSFAVERMDPPDCATLIVRLASPHPGNWMNVPASPVLPSAVASAIRQALDRGWQPDHPGSPFMLNLGDEDQLSQPTTG</sequence>
<gene>
    <name evidence="2" type="ORF">SAMN05444365_1113</name>
</gene>
<protein>
    <submittedName>
        <fullName evidence="2">Uncharacterized protein</fullName>
    </submittedName>
</protein>
<reference evidence="3" key="1">
    <citation type="submission" date="2016-10" db="EMBL/GenBank/DDBJ databases">
        <authorList>
            <person name="Varghese N."/>
            <person name="Submissions S."/>
        </authorList>
    </citation>
    <scope>NUCLEOTIDE SEQUENCE [LARGE SCALE GENOMIC DNA]</scope>
    <source>
        <strain evidence="3">DSM 45245</strain>
    </source>
</reference>
<name>A0A1H3SAE9_9ACTN</name>
<dbReference type="OrthoDB" id="196248at2"/>
<evidence type="ECO:0000313" key="3">
    <source>
        <dbReference type="Proteomes" id="UP000242415"/>
    </source>
</evidence>
<dbReference type="RefSeq" id="WP_091560968.1">
    <property type="nucleotide sequence ID" value="NZ_FNPH01000011.1"/>
</dbReference>
<dbReference type="EMBL" id="FNPH01000011">
    <property type="protein sequence ID" value="SDZ34972.1"/>
    <property type="molecule type" value="Genomic_DNA"/>
</dbReference>
<evidence type="ECO:0000313" key="2">
    <source>
        <dbReference type="EMBL" id="SDZ34972.1"/>
    </source>
</evidence>